<sequence length="281" mass="32244">MNDINISVLGFPASGKTTFLAALWHFIESNEIPCTLKLGKFNLDHTHLNNIVECWSQGKEVVRTTITSGKEVVLNLENSVTGEEIRIKLADLSGEMFEEQIKTRLITDDYIESYKSSDGILLFINANKICDDVSFHDVSDELRDTLQNKESKISTWTHRNIPLQVKIIELLQILTSRPFNNNRRKIAIIISAWDIVQPREIQPEYWLQNEMPMLYQHLFTNPSLYYPKYYGISAQGCDLSLQEERENILDLPFASERIICACDNVSHHDITAPLVWLGSND</sequence>
<evidence type="ECO:0000313" key="4">
    <source>
        <dbReference type="EMBL" id="SUG17099.1"/>
    </source>
</evidence>
<evidence type="ECO:0000313" key="7">
    <source>
        <dbReference type="Proteomes" id="UP000254741"/>
    </source>
</evidence>
<evidence type="ECO:0000313" key="2">
    <source>
        <dbReference type="EMBL" id="EDH0572812.1"/>
    </source>
</evidence>
<accession>A0A379SA75</accession>
<dbReference type="Gene3D" id="3.40.50.300">
    <property type="entry name" value="P-loop containing nucleotide triphosphate hydrolases"/>
    <property type="match status" value="1"/>
</dbReference>
<dbReference type="InterPro" id="IPR027417">
    <property type="entry name" value="P-loop_NTPase"/>
</dbReference>
<proteinExistence type="predicted"/>
<dbReference type="Proteomes" id="UP000322837">
    <property type="component" value="Unassembled WGS sequence"/>
</dbReference>
<organism evidence="4 6">
    <name type="scientific">Salmonella enterica subsp. arizonae</name>
    <dbReference type="NCBI Taxonomy" id="59203"/>
    <lineage>
        <taxon>Bacteria</taxon>
        <taxon>Pseudomonadati</taxon>
        <taxon>Pseudomonadota</taxon>
        <taxon>Gammaproteobacteria</taxon>
        <taxon>Enterobacterales</taxon>
        <taxon>Enterobacteriaceae</taxon>
        <taxon>Salmonella</taxon>
    </lineage>
</organism>
<gene>
    <name evidence="2" type="ORF">AHX45_22705</name>
    <name evidence="3" type="ORF">F4V61_15305</name>
    <name evidence="4" type="ORF">NCTC7295_04839</name>
    <name evidence="5" type="ORF">NCTC8297_05173</name>
</gene>
<dbReference type="EMBL" id="UGWZ01000001">
    <property type="protein sequence ID" value="SUG17099.1"/>
    <property type="molecule type" value="Genomic_DNA"/>
</dbReference>
<protein>
    <recommendedName>
        <fullName evidence="1">Double-GTPase 1 domain-containing protein</fullName>
    </recommendedName>
</protein>
<dbReference type="SUPFAM" id="SSF52540">
    <property type="entry name" value="P-loop containing nucleoside triphosphate hydrolases"/>
    <property type="match status" value="1"/>
</dbReference>
<dbReference type="Pfam" id="PF19975">
    <property type="entry name" value="DO-GTPase1"/>
    <property type="match status" value="1"/>
</dbReference>
<dbReference type="RefSeq" id="WP_058819801.1">
    <property type="nucleotide sequence ID" value="NZ_DACWUK010000005.1"/>
</dbReference>
<dbReference type="EMBL" id="AAMGFJ010000064">
    <property type="protein sequence ID" value="EDH0572812.1"/>
    <property type="molecule type" value="Genomic_DNA"/>
</dbReference>
<dbReference type="InterPro" id="IPR045530">
    <property type="entry name" value="DO-GTPase1"/>
</dbReference>
<name>A0A379SA75_SALER</name>
<evidence type="ECO:0000313" key="8">
    <source>
        <dbReference type="Proteomes" id="UP000322837"/>
    </source>
</evidence>
<reference evidence="6 7" key="1">
    <citation type="submission" date="2018-06" db="EMBL/GenBank/DDBJ databases">
        <authorList>
            <consortium name="Pathogen Informatics"/>
            <person name="Doyle S."/>
        </authorList>
    </citation>
    <scope>NUCLEOTIDE SEQUENCE [LARGE SCALE GENOMIC DNA]</scope>
    <source>
        <strain evidence="4 6">NCTC7295</strain>
        <strain evidence="5 7">NCTC8297</strain>
    </source>
</reference>
<dbReference type="EMBL" id="UGXG01000002">
    <property type="protein sequence ID" value="SUG49821.1"/>
    <property type="molecule type" value="Genomic_DNA"/>
</dbReference>
<evidence type="ECO:0000313" key="3">
    <source>
        <dbReference type="EMBL" id="KAA8663087.1"/>
    </source>
</evidence>
<dbReference type="Proteomes" id="UP000254124">
    <property type="component" value="Unassembled WGS sequence"/>
</dbReference>
<dbReference type="AlphaFoldDB" id="A0A379SA75"/>
<reference evidence="2" key="2">
    <citation type="submission" date="2018-07" db="EMBL/GenBank/DDBJ databases">
        <authorList>
            <consortium name="GenomeTrakr network: Whole genome sequencing for foodborne pathogen traceback"/>
        </authorList>
    </citation>
    <scope>NUCLEOTIDE SEQUENCE</scope>
    <source>
        <strain evidence="2">FDA00001204</strain>
    </source>
</reference>
<dbReference type="Proteomes" id="UP000254741">
    <property type="component" value="Unassembled WGS sequence"/>
</dbReference>
<evidence type="ECO:0000313" key="6">
    <source>
        <dbReference type="Proteomes" id="UP000254124"/>
    </source>
</evidence>
<dbReference type="EMBL" id="VXJW01000007">
    <property type="protein sequence ID" value="KAA8663087.1"/>
    <property type="molecule type" value="Genomic_DNA"/>
</dbReference>
<evidence type="ECO:0000313" key="5">
    <source>
        <dbReference type="EMBL" id="SUG49821.1"/>
    </source>
</evidence>
<evidence type="ECO:0000259" key="1">
    <source>
        <dbReference type="Pfam" id="PF19975"/>
    </source>
</evidence>
<reference evidence="3 8" key="3">
    <citation type="submission" date="2019-09" db="EMBL/GenBank/DDBJ databases">
        <title>Draft genome sequence of various Type strains from the CCUG.</title>
        <authorList>
            <person name="Pineiro-Iglesias B."/>
            <person name="Tunovic T."/>
            <person name="Unosson C."/>
            <person name="Inganas E."/>
            <person name="Ohlen M."/>
            <person name="Cardew S."/>
            <person name="Jensie-Markopoulos S."/>
            <person name="Salva-Serra F."/>
            <person name="Jaen-Luchoro D."/>
            <person name="Karlsson R."/>
            <person name="Svensson-Stadler L."/>
            <person name="Chun J."/>
            <person name="Moore E."/>
        </authorList>
    </citation>
    <scope>NUCLEOTIDE SEQUENCE [LARGE SCALE GENOMIC DNA]</scope>
    <source>
        <strain evidence="3 8">CCUG 6322T</strain>
    </source>
</reference>
<feature type="domain" description="Double-GTPase 1" evidence="1">
    <location>
        <begin position="8"/>
        <end position="277"/>
    </location>
</feature>